<evidence type="ECO:0000313" key="2">
    <source>
        <dbReference type="Proteomes" id="UP000626656"/>
    </source>
</evidence>
<keyword evidence="2" id="KW-1185">Reference proteome</keyword>
<comment type="caution">
    <text evidence="1">The sequence shown here is derived from an EMBL/GenBank/DDBJ whole genome shotgun (WGS) entry which is preliminary data.</text>
</comment>
<proteinExistence type="predicted"/>
<protein>
    <submittedName>
        <fullName evidence="1">Uncharacterized protein</fullName>
    </submittedName>
</protein>
<accession>A0ABM8M5W1</accession>
<name>A0ABM8M5W1_9GAMM</name>
<reference evidence="1 2" key="1">
    <citation type="submission" date="2020-05" db="EMBL/GenBank/DDBJ databases">
        <authorList>
            <person name="Petersen J."/>
            <person name="Sayavedra L."/>
        </authorList>
    </citation>
    <scope>NUCLEOTIDE SEQUENCE [LARGE SCALE GENOMIC DNA]</scope>
    <source>
        <strain evidence="1">B azoricus SOX ET2 1586I</strain>
    </source>
</reference>
<gene>
    <name evidence="1" type="ORF">AZO1586I_33</name>
</gene>
<dbReference type="Proteomes" id="UP000626656">
    <property type="component" value="Unassembled WGS sequence"/>
</dbReference>
<sequence>MEPNLAESIYIRSSIKFLHFVPFRQQIWPPRAILVSDWLMLKKSSPLKLLGQMEPNLAGSIYVRSSIKLLHLIPFGQQTWPLLLKIEHRVKLHVFGNNSKTVNNIRNLTWVKMISTGRSNYPEILKKI</sequence>
<organism evidence="1 2">
    <name type="scientific">Bathymodiolus thermophilus thioautotrophic gill symbiont</name>
    <dbReference type="NCBI Taxonomy" id="2360"/>
    <lineage>
        <taxon>Bacteria</taxon>
        <taxon>Pseudomonadati</taxon>
        <taxon>Pseudomonadota</taxon>
        <taxon>Gammaproteobacteria</taxon>
        <taxon>sulfur-oxidizing symbionts</taxon>
    </lineage>
</organism>
<evidence type="ECO:0000313" key="1">
    <source>
        <dbReference type="EMBL" id="CAB5496537.1"/>
    </source>
</evidence>
<dbReference type="EMBL" id="CAHJWF010000015">
    <property type="protein sequence ID" value="CAB5496537.1"/>
    <property type="molecule type" value="Genomic_DNA"/>
</dbReference>